<keyword evidence="4" id="KW-1185">Reference proteome</keyword>
<dbReference type="Gene3D" id="1.10.287.470">
    <property type="entry name" value="Helix hairpin bin"/>
    <property type="match status" value="1"/>
</dbReference>
<evidence type="ECO:0000313" key="4">
    <source>
        <dbReference type="Proteomes" id="UP000479043"/>
    </source>
</evidence>
<feature type="signal peptide" evidence="1">
    <location>
        <begin position="1"/>
        <end position="21"/>
    </location>
</feature>
<accession>A0A6L8LL99</accession>
<evidence type="ECO:0000313" key="3">
    <source>
        <dbReference type="EMBL" id="MYM54492.1"/>
    </source>
</evidence>
<dbReference type="Gene3D" id="2.40.50.100">
    <property type="match status" value="1"/>
</dbReference>
<protein>
    <submittedName>
        <fullName evidence="3">HlyD family efflux transporter periplasmic adaptor subunit</fullName>
    </submittedName>
</protein>
<organism evidence="3 4">
    <name type="scientific">Thalassovita mangrovi</name>
    <dbReference type="NCBI Taxonomy" id="2692236"/>
    <lineage>
        <taxon>Bacteria</taxon>
        <taxon>Pseudomonadati</taxon>
        <taxon>Pseudomonadota</taxon>
        <taxon>Alphaproteobacteria</taxon>
        <taxon>Rhodobacterales</taxon>
        <taxon>Roseobacteraceae</taxon>
        <taxon>Thalassovita</taxon>
    </lineage>
</organism>
<dbReference type="EMBL" id="WWEN01000002">
    <property type="protein sequence ID" value="MYM54492.1"/>
    <property type="molecule type" value="Genomic_DNA"/>
</dbReference>
<evidence type="ECO:0000256" key="1">
    <source>
        <dbReference type="SAM" id="SignalP"/>
    </source>
</evidence>
<dbReference type="InterPro" id="IPR058627">
    <property type="entry name" value="MdtA-like_C"/>
</dbReference>
<feature type="chain" id="PRO_5026722566" evidence="1">
    <location>
        <begin position="22"/>
        <end position="431"/>
    </location>
</feature>
<dbReference type="GO" id="GO:0015562">
    <property type="term" value="F:efflux transmembrane transporter activity"/>
    <property type="evidence" value="ECO:0007669"/>
    <property type="project" value="TreeGrafter"/>
</dbReference>
<dbReference type="SUPFAM" id="SSF111369">
    <property type="entry name" value="HlyD-like secretion proteins"/>
    <property type="match status" value="1"/>
</dbReference>
<proteinExistence type="predicted"/>
<reference evidence="3 4" key="1">
    <citation type="submission" date="2020-01" db="EMBL/GenBank/DDBJ databases">
        <authorList>
            <person name="Chen S."/>
        </authorList>
    </citation>
    <scope>NUCLEOTIDE SEQUENCE [LARGE SCALE GENOMIC DNA]</scope>
    <source>
        <strain evidence="3 4">GS-10</strain>
    </source>
</reference>
<feature type="domain" description="Multidrug resistance protein MdtA-like C-terminal permuted SH3" evidence="2">
    <location>
        <begin position="355"/>
        <end position="396"/>
    </location>
</feature>
<dbReference type="GO" id="GO:1990281">
    <property type="term" value="C:efflux pump complex"/>
    <property type="evidence" value="ECO:0007669"/>
    <property type="project" value="TreeGrafter"/>
</dbReference>
<evidence type="ECO:0000259" key="2">
    <source>
        <dbReference type="Pfam" id="PF25967"/>
    </source>
</evidence>
<name>A0A6L8LL99_9RHOB</name>
<dbReference type="PANTHER" id="PTHR30469:SF15">
    <property type="entry name" value="HLYD FAMILY OF SECRETION PROTEINS"/>
    <property type="match status" value="1"/>
</dbReference>
<dbReference type="Pfam" id="PF25967">
    <property type="entry name" value="RND-MFP_C"/>
    <property type="match status" value="1"/>
</dbReference>
<dbReference type="Gene3D" id="2.40.30.170">
    <property type="match status" value="1"/>
</dbReference>
<dbReference type="AlphaFoldDB" id="A0A6L8LL99"/>
<dbReference type="Proteomes" id="UP000479043">
    <property type="component" value="Unassembled WGS sequence"/>
</dbReference>
<keyword evidence="1" id="KW-0732">Signal</keyword>
<sequence>MKKLLTGLSRALAVAVPVALGALSIAYSDQLAQPPSGKERQRQPTPVRVITLEPVMLTPRTVGYGQVEPAREWRAVARVEGEVIETSELLASGEIVPEGTVLLRIEEADIKLTLAQIDAQMRALDVKNETLAVSLDLVQKDLELSHAEVARQQDLAERGVASAAALDQARRQELTARSKVAEIQNQLALNDAEREVLSAQRASAARSLDFTTITAPYDIRINTVSAEQGQVITRGQALLTAEGTEAVEVAAQFPLGHMGPVVRALGPGGMVMDLKARVNLPAPDHTASWDAQVMRVSEAIDARTQSTGIVVRIDDPMGQAAAGQRPPLRRNTFVSVELSAPPREVLAAPIDAVRDGKALVVSAEGKLEPRKVKTAYSVGSIAVIASGIEAGEQLVVTDPAVAVPGMAVKPMEDKALKAEIAQLARGAEQAK</sequence>
<comment type="caution">
    <text evidence="3">The sequence shown here is derived from an EMBL/GenBank/DDBJ whole genome shotgun (WGS) entry which is preliminary data.</text>
</comment>
<dbReference type="RefSeq" id="WP_160972182.1">
    <property type="nucleotide sequence ID" value="NZ_WWEN01000002.1"/>
</dbReference>
<dbReference type="Gene3D" id="2.40.420.20">
    <property type="match status" value="1"/>
</dbReference>
<gene>
    <name evidence="3" type="ORF">GR167_04195</name>
</gene>
<dbReference type="PANTHER" id="PTHR30469">
    <property type="entry name" value="MULTIDRUG RESISTANCE PROTEIN MDTA"/>
    <property type="match status" value="1"/>
</dbReference>